<dbReference type="InterPro" id="IPR036237">
    <property type="entry name" value="Xyl_isomerase-like_sf"/>
</dbReference>
<dbReference type="PANTHER" id="PTHR12110">
    <property type="entry name" value="HYDROXYPYRUVATE ISOMERASE"/>
    <property type="match status" value="1"/>
</dbReference>
<keyword evidence="4" id="KW-0413">Isomerase</keyword>
<dbReference type="Pfam" id="PF01261">
    <property type="entry name" value="AP_endonuc_2"/>
    <property type="match status" value="1"/>
</dbReference>
<dbReference type="PATRIC" id="fig|1813736.3.peg.1334"/>
<reference evidence="5" key="2">
    <citation type="submission" date="2016-04" db="EMBL/GenBank/DDBJ databases">
        <title>First Complete Genome Sequence of a Subdivision 6 Acidobacterium.</title>
        <authorList>
            <person name="Huang S."/>
            <person name="Vieira S."/>
            <person name="Bunk B."/>
            <person name="Riedel T."/>
            <person name="Sproeer C."/>
            <person name="Overmann J."/>
        </authorList>
    </citation>
    <scope>NUCLEOTIDE SEQUENCE [LARGE SCALE GENOMIC DNA]</scope>
    <source>
        <strain evidence="5">DSM 100886 HEG_-6_39</strain>
    </source>
</reference>
<evidence type="ECO:0000313" key="4">
    <source>
        <dbReference type="EMBL" id="AMY08099.1"/>
    </source>
</evidence>
<feature type="domain" description="Xylose isomerase-like TIM barrel" evidence="3">
    <location>
        <begin position="66"/>
        <end position="308"/>
    </location>
</feature>
<reference evidence="4 5" key="1">
    <citation type="journal article" date="2016" name="Genome Announc.">
        <title>First Complete Genome Sequence of a Subdivision 6 Acidobacterium Strain.</title>
        <authorList>
            <person name="Huang S."/>
            <person name="Vieira S."/>
            <person name="Bunk B."/>
            <person name="Riedel T."/>
            <person name="Sproer C."/>
            <person name="Overmann J."/>
        </authorList>
    </citation>
    <scope>NUCLEOTIDE SEQUENCE [LARGE SCALE GENOMIC DNA]</scope>
    <source>
        <strain evidence="5">DSM 100886 HEG_-6_39</strain>
    </source>
</reference>
<sequence precursor="true">MTTTSNRRQFLQASVAASAGAAFASLASVGRVAAQAKAPLYKISLAQWSINQPLRKGTMQHLDFAKIAKSCGIEGIEYVNQFFMDKATDAAYLAEMNSRAKGEGVTQVLIMCDNEGRLGDPDAAKRQQAVENHYKWVTAAKTLGCHSIRVNAYSEGTPDEQAKFVADGLHKLCVFADTHGLNVIIENHGGQSSNAKWLMQTIKQADHKRAGTLPDFGNFSISRPTKDKPDAKTESYDSYVGVKEMMPLAKGVSVKPTVWDFHGKSGPLDMPRMMKIVVDAGYHGYCGIEHGAPDHELESIRELREQLEATREQLSKS</sequence>
<proteinExistence type="predicted"/>
<dbReference type="STRING" id="1855912.LuPra_01287"/>
<organism evidence="4 5">
    <name type="scientific">Luteitalea pratensis</name>
    <dbReference type="NCBI Taxonomy" id="1855912"/>
    <lineage>
        <taxon>Bacteria</taxon>
        <taxon>Pseudomonadati</taxon>
        <taxon>Acidobacteriota</taxon>
        <taxon>Vicinamibacteria</taxon>
        <taxon>Vicinamibacterales</taxon>
        <taxon>Vicinamibacteraceae</taxon>
        <taxon>Luteitalea</taxon>
    </lineage>
</organism>
<feature type="chain" id="PRO_5007511502" evidence="2">
    <location>
        <begin position="25"/>
        <end position="317"/>
    </location>
</feature>
<dbReference type="RefSeq" id="WP_110169964.1">
    <property type="nucleotide sequence ID" value="NZ_CP015136.1"/>
</dbReference>
<feature type="signal peptide" evidence="2">
    <location>
        <begin position="1"/>
        <end position="24"/>
    </location>
</feature>
<evidence type="ECO:0000313" key="5">
    <source>
        <dbReference type="Proteomes" id="UP000076079"/>
    </source>
</evidence>
<dbReference type="SUPFAM" id="SSF51658">
    <property type="entry name" value="Xylose isomerase-like"/>
    <property type="match status" value="1"/>
</dbReference>
<evidence type="ECO:0000259" key="3">
    <source>
        <dbReference type="Pfam" id="PF01261"/>
    </source>
</evidence>
<dbReference type="InterPro" id="IPR050312">
    <property type="entry name" value="IolE/XylAMocC-like"/>
</dbReference>
<dbReference type="GO" id="GO:0016853">
    <property type="term" value="F:isomerase activity"/>
    <property type="evidence" value="ECO:0007669"/>
    <property type="project" value="UniProtKB-KW"/>
</dbReference>
<dbReference type="PROSITE" id="PS51318">
    <property type="entry name" value="TAT"/>
    <property type="match status" value="1"/>
</dbReference>
<dbReference type="AlphaFoldDB" id="A0A143PK03"/>
<keyword evidence="4" id="KW-0670">Pyruvate</keyword>
<evidence type="ECO:0000256" key="1">
    <source>
        <dbReference type="SAM" id="MobiDB-lite"/>
    </source>
</evidence>
<dbReference type="InterPro" id="IPR013022">
    <property type="entry name" value="Xyl_isomerase-like_TIM-brl"/>
</dbReference>
<gene>
    <name evidence="4" type="ORF">LuPra_01287</name>
</gene>
<dbReference type="Proteomes" id="UP000076079">
    <property type="component" value="Chromosome"/>
</dbReference>
<dbReference type="Gene3D" id="3.20.20.150">
    <property type="entry name" value="Divalent-metal-dependent TIM barrel enzymes"/>
    <property type="match status" value="1"/>
</dbReference>
<feature type="compositionally biased region" description="Basic and acidic residues" evidence="1">
    <location>
        <begin position="224"/>
        <end position="233"/>
    </location>
</feature>
<accession>A0A143PK03</accession>
<feature type="region of interest" description="Disordered" evidence="1">
    <location>
        <begin position="213"/>
        <end position="233"/>
    </location>
</feature>
<dbReference type="OrthoDB" id="128412at2"/>
<protein>
    <submittedName>
        <fullName evidence="4">Hydroxypyruvate isomerase</fullName>
    </submittedName>
</protein>
<dbReference type="InterPro" id="IPR006311">
    <property type="entry name" value="TAT_signal"/>
</dbReference>
<evidence type="ECO:0000256" key="2">
    <source>
        <dbReference type="SAM" id="SignalP"/>
    </source>
</evidence>
<dbReference type="EMBL" id="CP015136">
    <property type="protein sequence ID" value="AMY08099.1"/>
    <property type="molecule type" value="Genomic_DNA"/>
</dbReference>
<keyword evidence="5" id="KW-1185">Reference proteome</keyword>
<dbReference type="KEGG" id="abac:LuPra_01287"/>
<dbReference type="PANTHER" id="PTHR12110:SF53">
    <property type="entry name" value="BLR5974 PROTEIN"/>
    <property type="match status" value="1"/>
</dbReference>
<keyword evidence="2" id="KW-0732">Signal</keyword>
<name>A0A143PK03_LUTPR</name>